<feature type="disulfide bond" description="Redox-active" evidence="9">
    <location>
        <begin position="34"/>
        <end position="37"/>
    </location>
</feature>
<dbReference type="InterPro" id="IPR036249">
    <property type="entry name" value="Thioredoxin-like_sf"/>
</dbReference>
<dbReference type="InterPro" id="IPR013766">
    <property type="entry name" value="Thioredoxin_domain"/>
</dbReference>
<dbReference type="SUPFAM" id="SSF52833">
    <property type="entry name" value="Thioredoxin-like"/>
    <property type="match status" value="1"/>
</dbReference>
<accession>A0A3A8HY02</accession>
<evidence type="ECO:0000256" key="4">
    <source>
        <dbReference type="ARBA" id="ARBA00023157"/>
    </source>
</evidence>
<feature type="site" description="Contributes to redox potential value" evidence="8">
    <location>
        <position position="36"/>
    </location>
</feature>
<keyword evidence="4 9" id="KW-1015">Disulfide bond</keyword>
<feature type="site" description="Deprotonates C-terminal active site Cys" evidence="8">
    <location>
        <position position="28"/>
    </location>
</feature>
<evidence type="ECO:0000313" key="11">
    <source>
        <dbReference type="EMBL" id="NOK32053.1"/>
    </source>
</evidence>
<feature type="active site" description="Nucleophile" evidence="8">
    <location>
        <position position="34"/>
    </location>
</feature>
<feature type="site" description="Contributes to redox potential value" evidence="8">
    <location>
        <position position="35"/>
    </location>
</feature>
<dbReference type="Gene3D" id="3.40.30.10">
    <property type="entry name" value="Glutaredoxin"/>
    <property type="match status" value="1"/>
</dbReference>
<proteinExistence type="inferred from homology"/>
<dbReference type="PIRSF" id="PIRSF000077">
    <property type="entry name" value="Thioredoxin"/>
    <property type="match status" value="1"/>
</dbReference>
<keyword evidence="12" id="KW-1185">Reference proteome</keyword>
<organism evidence="11 12">
    <name type="scientific">Corallococcus exercitus</name>
    <dbReference type="NCBI Taxonomy" id="2316736"/>
    <lineage>
        <taxon>Bacteria</taxon>
        <taxon>Pseudomonadati</taxon>
        <taxon>Myxococcota</taxon>
        <taxon>Myxococcia</taxon>
        <taxon>Myxococcales</taxon>
        <taxon>Cystobacterineae</taxon>
        <taxon>Myxococcaceae</taxon>
        <taxon>Corallococcus</taxon>
    </lineage>
</organism>
<evidence type="ECO:0000256" key="5">
    <source>
        <dbReference type="ARBA" id="ARBA00023284"/>
    </source>
</evidence>
<keyword evidence="3" id="KW-0249">Electron transport</keyword>
<dbReference type="CDD" id="cd02947">
    <property type="entry name" value="TRX_family"/>
    <property type="match status" value="1"/>
</dbReference>
<evidence type="ECO:0000256" key="1">
    <source>
        <dbReference type="ARBA" id="ARBA00008987"/>
    </source>
</evidence>
<dbReference type="PANTHER" id="PTHR45663:SF11">
    <property type="entry name" value="GEO12009P1"/>
    <property type="match status" value="1"/>
</dbReference>
<dbReference type="EMBL" id="JABFJV010000007">
    <property type="protein sequence ID" value="NOK32053.1"/>
    <property type="molecule type" value="Genomic_DNA"/>
</dbReference>
<sequence length="113" mass="12017">MAGNDVLELGDSNFKKEVLESDVPVLVDFTAAWCAPCRAIAPAVAELASRYKGQMKIAKVDVDANQDTSQEYGIRSLPTLLVFKGGKVVEQIVGAVPKSRLEGAITKALSPQA</sequence>
<evidence type="ECO:0000256" key="8">
    <source>
        <dbReference type="PIRSR" id="PIRSR000077-1"/>
    </source>
</evidence>
<dbReference type="Proteomes" id="UP000563426">
    <property type="component" value="Unassembled WGS sequence"/>
</dbReference>
<evidence type="ECO:0000256" key="9">
    <source>
        <dbReference type="PIRSR" id="PIRSR000077-4"/>
    </source>
</evidence>
<dbReference type="PROSITE" id="PS51352">
    <property type="entry name" value="THIOREDOXIN_2"/>
    <property type="match status" value="1"/>
</dbReference>
<evidence type="ECO:0000256" key="3">
    <source>
        <dbReference type="ARBA" id="ARBA00022982"/>
    </source>
</evidence>
<dbReference type="NCBIfam" id="TIGR01068">
    <property type="entry name" value="thioredoxin"/>
    <property type="match status" value="1"/>
</dbReference>
<feature type="active site" description="Nucleophile" evidence="8">
    <location>
        <position position="37"/>
    </location>
</feature>
<evidence type="ECO:0000259" key="10">
    <source>
        <dbReference type="PROSITE" id="PS51352"/>
    </source>
</evidence>
<name>A0A3A8HY02_9BACT</name>
<dbReference type="AlphaFoldDB" id="A0A3A8HY02"/>
<dbReference type="InterPro" id="IPR005746">
    <property type="entry name" value="Thioredoxin"/>
</dbReference>
<comment type="caution">
    <text evidence="11">The sequence shown here is derived from an EMBL/GenBank/DDBJ whole genome shotgun (WGS) entry which is preliminary data.</text>
</comment>
<keyword evidence="5 9" id="KW-0676">Redox-active center</keyword>
<dbReference type="GO" id="GO:0015035">
    <property type="term" value="F:protein-disulfide reductase activity"/>
    <property type="evidence" value="ECO:0007669"/>
    <property type="project" value="UniProtKB-UniRule"/>
</dbReference>
<reference evidence="11 12" key="1">
    <citation type="submission" date="2020-05" db="EMBL/GenBank/DDBJ databases">
        <authorList>
            <person name="Whitworth D."/>
        </authorList>
    </citation>
    <scope>NUCLEOTIDE SEQUENCE [LARGE SCALE GENOMIC DNA]</scope>
    <source>
        <strain evidence="11 12">AB043B</strain>
    </source>
</reference>
<evidence type="ECO:0000256" key="2">
    <source>
        <dbReference type="ARBA" id="ARBA00022448"/>
    </source>
</evidence>
<evidence type="ECO:0000256" key="7">
    <source>
        <dbReference type="PIRNR" id="PIRNR000077"/>
    </source>
</evidence>
<keyword evidence="2" id="KW-0813">Transport</keyword>
<evidence type="ECO:0000256" key="6">
    <source>
        <dbReference type="NCBIfam" id="TIGR01068"/>
    </source>
</evidence>
<dbReference type="InterPro" id="IPR017937">
    <property type="entry name" value="Thioredoxin_CS"/>
</dbReference>
<gene>
    <name evidence="11" type="primary">trxA</name>
    <name evidence="11" type="ORF">HMI49_02390</name>
</gene>
<dbReference type="GO" id="GO:0005737">
    <property type="term" value="C:cytoplasm"/>
    <property type="evidence" value="ECO:0007669"/>
    <property type="project" value="TreeGrafter"/>
</dbReference>
<dbReference type="PROSITE" id="PS00194">
    <property type="entry name" value="THIOREDOXIN_1"/>
    <property type="match status" value="1"/>
</dbReference>
<dbReference type="PRINTS" id="PR00421">
    <property type="entry name" value="THIOREDOXIN"/>
</dbReference>
<feature type="domain" description="Thioredoxin" evidence="10">
    <location>
        <begin position="1"/>
        <end position="110"/>
    </location>
</feature>
<evidence type="ECO:0000313" key="12">
    <source>
        <dbReference type="Proteomes" id="UP000563426"/>
    </source>
</evidence>
<dbReference type="OrthoDB" id="9790390at2"/>
<protein>
    <recommendedName>
        <fullName evidence="6 7">Thioredoxin</fullName>
    </recommendedName>
</protein>
<dbReference type="Pfam" id="PF00085">
    <property type="entry name" value="Thioredoxin"/>
    <property type="match status" value="1"/>
</dbReference>
<dbReference type="RefSeq" id="WP_120526886.1">
    <property type="nucleotide sequence ID" value="NZ_JABFJV010000007.1"/>
</dbReference>
<dbReference type="FunFam" id="3.40.30.10:FF:000001">
    <property type="entry name" value="Thioredoxin"/>
    <property type="match status" value="1"/>
</dbReference>
<dbReference type="PANTHER" id="PTHR45663">
    <property type="entry name" value="GEO12009P1"/>
    <property type="match status" value="1"/>
</dbReference>
<comment type="similarity">
    <text evidence="1 7">Belongs to the thioredoxin family.</text>
</comment>